<feature type="compositionally biased region" description="Basic and acidic residues" evidence="1">
    <location>
        <begin position="68"/>
        <end position="82"/>
    </location>
</feature>
<keyword evidence="4" id="KW-1185">Reference proteome</keyword>
<evidence type="ECO:0000256" key="1">
    <source>
        <dbReference type="SAM" id="MobiDB-lite"/>
    </source>
</evidence>
<organism evidence="3 4">
    <name type="scientific">Faecalicatena faecalis</name>
    <dbReference type="NCBI Taxonomy" id="2726362"/>
    <lineage>
        <taxon>Bacteria</taxon>
        <taxon>Bacillati</taxon>
        <taxon>Bacillota</taxon>
        <taxon>Clostridia</taxon>
        <taxon>Lachnospirales</taxon>
        <taxon>Lachnospiraceae</taxon>
        <taxon>Faecalicatena</taxon>
    </lineage>
</organism>
<evidence type="ECO:0000313" key="4">
    <source>
        <dbReference type="Proteomes" id="UP000723714"/>
    </source>
</evidence>
<sequence length="398" mass="44382">MKGKRCYLCGGKLSDGRCIECGLDNLKSERKSYRLNSSSYEKKMHSPSSVSDANSEKARAGRSAAAQKKQDERNEGLAKARVAREADLTKSYEDRKKKTDQAAAGYIVHNAGSSPQKGTLRNTGYTKQKLGKISKNNMTKLTGVIITLVIAVGSLVTEYISKNDLSSSKIESVPVEEQDPYEFVQRELSTEGVDYEVLLLPGEYQAGVHIPEGNYQVILKEGSGNVSVDDIENSIYLWQAIGTNEEHDEVEQWDDVRIYSGAVIEVTGNLQVQLKTDCAQSTAMPLMQENPLTQNITLTKGKEVTAGEDFPAGVYDIVSMGEWTYVACKIPMYTDFEEEELNYMTQSQWISEDGLDSTYRNLVIPSGAQIYAENADVQLIPSEFIISEDYDSYYDRYR</sequence>
<keyword evidence="2" id="KW-0472">Membrane</keyword>
<dbReference type="EMBL" id="JABACJ020000001">
    <property type="protein sequence ID" value="MBU3874628.1"/>
    <property type="molecule type" value="Genomic_DNA"/>
</dbReference>
<keyword evidence="2" id="KW-1133">Transmembrane helix</keyword>
<comment type="caution">
    <text evidence="3">The sequence shown here is derived from an EMBL/GenBank/DDBJ whole genome shotgun (WGS) entry which is preliminary data.</text>
</comment>
<dbReference type="Proteomes" id="UP000723714">
    <property type="component" value="Unassembled WGS sequence"/>
</dbReference>
<evidence type="ECO:0000256" key="2">
    <source>
        <dbReference type="SAM" id="Phobius"/>
    </source>
</evidence>
<dbReference type="RefSeq" id="WP_216238993.1">
    <property type="nucleotide sequence ID" value="NZ_JABACJ020000001.1"/>
</dbReference>
<accession>A0ABS6CZD7</accession>
<gene>
    <name evidence="3" type="ORF">HGO97_002225</name>
</gene>
<feature type="transmembrane region" description="Helical" evidence="2">
    <location>
        <begin position="141"/>
        <end position="160"/>
    </location>
</feature>
<feature type="region of interest" description="Disordered" evidence="1">
    <location>
        <begin position="36"/>
        <end position="82"/>
    </location>
</feature>
<protein>
    <submittedName>
        <fullName evidence="3">Uncharacterized protein</fullName>
    </submittedName>
</protein>
<reference evidence="3 4" key="1">
    <citation type="submission" date="2021-06" db="EMBL/GenBank/DDBJ databases">
        <title>Faecalicatena sp. nov. isolated from porcine feces.</title>
        <authorList>
            <person name="Oh B.S."/>
            <person name="Lee J.H."/>
        </authorList>
    </citation>
    <scope>NUCLEOTIDE SEQUENCE [LARGE SCALE GENOMIC DNA]</scope>
    <source>
        <strain evidence="3 4">AGMB00832</strain>
    </source>
</reference>
<name>A0ABS6CZD7_9FIRM</name>
<evidence type="ECO:0000313" key="3">
    <source>
        <dbReference type="EMBL" id="MBU3874628.1"/>
    </source>
</evidence>
<keyword evidence="2" id="KW-0812">Transmembrane</keyword>
<proteinExistence type="predicted"/>